<organism evidence="2 3">
    <name type="scientific">Leptomonas seymouri</name>
    <dbReference type="NCBI Taxonomy" id="5684"/>
    <lineage>
        <taxon>Eukaryota</taxon>
        <taxon>Discoba</taxon>
        <taxon>Euglenozoa</taxon>
        <taxon>Kinetoplastea</taxon>
        <taxon>Metakinetoplastina</taxon>
        <taxon>Trypanosomatida</taxon>
        <taxon>Trypanosomatidae</taxon>
        <taxon>Leishmaniinae</taxon>
        <taxon>Leptomonas</taxon>
    </lineage>
</organism>
<feature type="compositionally biased region" description="Polar residues" evidence="1">
    <location>
        <begin position="1"/>
        <end position="20"/>
    </location>
</feature>
<evidence type="ECO:0000313" key="2">
    <source>
        <dbReference type="EMBL" id="KPI86528.1"/>
    </source>
</evidence>
<protein>
    <recommendedName>
        <fullName evidence="4">Intraflagellar transport protein 43</fullName>
    </recommendedName>
</protein>
<dbReference type="VEuPathDB" id="TriTrypDB:Lsey_0126_0040"/>
<accession>A0A0N1IKR7</accession>
<evidence type="ECO:0008006" key="4">
    <source>
        <dbReference type="Google" id="ProtNLM"/>
    </source>
</evidence>
<dbReference type="EMBL" id="LJSK01000126">
    <property type="protein sequence ID" value="KPI86528.1"/>
    <property type="molecule type" value="Genomic_DNA"/>
</dbReference>
<comment type="caution">
    <text evidence="2">The sequence shown here is derived from an EMBL/GenBank/DDBJ whole genome shotgun (WGS) entry which is preliminary data.</text>
</comment>
<dbReference type="AlphaFoldDB" id="A0A0N1IKR7"/>
<feature type="compositionally biased region" description="Polar residues" evidence="1">
    <location>
        <begin position="97"/>
        <end position="106"/>
    </location>
</feature>
<evidence type="ECO:0000313" key="3">
    <source>
        <dbReference type="Proteomes" id="UP000038009"/>
    </source>
</evidence>
<evidence type="ECO:0000256" key="1">
    <source>
        <dbReference type="SAM" id="MobiDB-lite"/>
    </source>
</evidence>
<sequence length="403" mass="42749">MSTPQASAHNSTNEHSTASESTKKQATAPPPSIGHTHTTTKSQSNSLHMSHSASNGGSPSLSPSQQDKRTTSPGKQSHRTATDTTLKLPPIKKGESTESGVSPTTQRSKRTPVAAESNAANAKPKDGGVPIPEVAREKKGRRAPRQNNSNWFETEKTSRPADTELDKHVATVNDGVPDQELARREQAERAQRQAEQLAQHISNPPTGFQATLPRLNELDVTNSWDKLLRMIRNEYDMSCLTNCLARELDEDVPWNPEMLLVQLTSDMMDAAELQQENEVYVPVEASDIGQITGGEVVRKRREKTAPAQGGASAAPEGAAADVGAGKDTGNSNSTKHAADAGGAVSSKPTSSAAATDAHAENSSSKRKGSPALKAGSGTGNAPAKREKKPSGNTKNGIRSLLKR</sequence>
<name>A0A0N1IKR7_LEPSE</name>
<feature type="compositionally biased region" description="Basic and acidic residues" evidence="1">
    <location>
        <begin position="153"/>
        <end position="164"/>
    </location>
</feature>
<dbReference type="Proteomes" id="UP000038009">
    <property type="component" value="Unassembled WGS sequence"/>
</dbReference>
<feature type="region of interest" description="Disordered" evidence="1">
    <location>
        <begin position="294"/>
        <end position="403"/>
    </location>
</feature>
<dbReference type="OrthoDB" id="267109at2759"/>
<feature type="region of interest" description="Disordered" evidence="1">
    <location>
        <begin position="1"/>
        <end position="164"/>
    </location>
</feature>
<keyword evidence="3" id="KW-1185">Reference proteome</keyword>
<reference evidence="2 3" key="1">
    <citation type="journal article" date="2015" name="PLoS Pathog.">
        <title>Leptomonas seymouri: Adaptations to the Dixenous Life Cycle Analyzed by Genome Sequencing, Transcriptome Profiling and Co-infection with Leishmania donovani.</title>
        <authorList>
            <person name="Kraeva N."/>
            <person name="Butenko A."/>
            <person name="Hlavacova J."/>
            <person name="Kostygov A."/>
            <person name="Myskova J."/>
            <person name="Grybchuk D."/>
            <person name="Lestinova T."/>
            <person name="Votypka J."/>
            <person name="Volf P."/>
            <person name="Opperdoes F."/>
            <person name="Flegontov P."/>
            <person name="Lukes J."/>
            <person name="Yurchenko V."/>
        </authorList>
    </citation>
    <scope>NUCLEOTIDE SEQUENCE [LARGE SCALE GENOMIC DNA]</scope>
    <source>
        <strain evidence="2 3">ATCC 30220</strain>
    </source>
</reference>
<gene>
    <name evidence="2" type="ORF">ABL78_4393</name>
</gene>
<proteinExistence type="predicted"/>
<dbReference type="OMA" id="HNSTNEH"/>
<feature type="compositionally biased region" description="Polar residues" evidence="1">
    <location>
        <begin position="35"/>
        <end position="75"/>
    </location>
</feature>
<feature type="compositionally biased region" description="Low complexity" evidence="1">
    <location>
        <begin position="305"/>
        <end position="325"/>
    </location>
</feature>